<comment type="caution">
    <text evidence="6">The sequence shown here is derived from an EMBL/GenBank/DDBJ whole genome shotgun (WGS) entry which is preliminary data.</text>
</comment>
<evidence type="ECO:0000259" key="5">
    <source>
        <dbReference type="PROSITE" id="PS51206"/>
    </source>
</evidence>
<dbReference type="SMART" id="SM00885">
    <property type="entry name" value="D5_N"/>
    <property type="match status" value="1"/>
</dbReference>
<reference evidence="6 7" key="1">
    <citation type="submission" date="2016-10" db="EMBL/GenBank/DDBJ databases">
        <title>Comparative genome analysis of multiple Pseudomonas spp. focuses on biocontrol and plant growth promoting traits.</title>
        <authorList>
            <person name="Tao X.-Y."/>
            <person name="Taylor C.G."/>
        </authorList>
    </citation>
    <scope>NUCLEOTIDE SEQUENCE [LARGE SCALE GENOMIC DNA]</scope>
    <source>
        <strain evidence="6 7">38D7</strain>
    </source>
</reference>
<gene>
    <name evidence="6" type="ORF">BK660_23205</name>
</gene>
<dbReference type="AlphaFoldDB" id="A0A423HWJ8"/>
<dbReference type="InterPro" id="IPR051620">
    <property type="entry name" value="ORF904-like_C"/>
</dbReference>
<evidence type="ECO:0000313" key="7">
    <source>
        <dbReference type="Proteomes" id="UP000285636"/>
    </source>
</evidence>
<dbReference type="InterPro" id="IPR045455">
    <property type="entry name" value="NrS-1_pol-like_helicase"/>
</dbReference>
<feature type="domain" description="SF3 helicase" evidence="5">
    <location>
        <begin position="171"/>
        <end position="330"/>
    </location>
</feature>
<evidence type="ECO:0000313" key="6">
    <source>
        <dbReference type="EMBL" id="RON17563.1"/>
    </source>
</evidence>
<keyword evidence="2" id="KW-0378">Hydrolase</keyword>
<feature type="region of interest" description="Disordered" evidence="4">
    <location>
        <begin position="1"/>
        <end position="24"/>
    </location>
</feature>
<dbReference type="Pfam" id="PF19263">
    <property type="entry name" value="DUF5906"/>
    <property type="match status" value="1"/>
</dbReference>
<dbReference type="NCBIfam" id="TIGR01613">
    <property type="entry name" value="primase_Cterm"/>
    <property type="match status" value="1"/>
</dbReference>
<dbReference type="PANTHER" id="PTHR35372:SF2">
    <property type="entry name" value="SF3 HELICASE DOMAIN-CONTAINING PROTEIN"/>
    <property type="match status" value="1"/>
</dbReference>
<dbReference type="Proteomes" id="UP000285636">
    <property type="component" value="Unassembled WGS sequence"/>
</dbReference>
<dbReference type="Gene3D" id="3.40.50.300">
    <property type="entry name" value="P-loop containing nucleotide triphosphate hydrolases"/>
    <property type="match status" value="1"/>
</dbReference>
<sequence length="459" mass="52171">MNDYEPPPHEQLPPGANTGEHSTQSEDKFALVFEALYRDELRYCHTSGTWYFWNRNCWRKDCDHLALDKARKVCRSCADGKPAYLKHATVNAVERLARSSRALAVIAECWDTDPWLLGTPNGTVDLRSGKLRDANQQDFITRQSSVTAAAKGDIPVHWLKFLNDVTGNNPDLIRFLQQIAGYCLTGSTREHALFFIYGPGGNGKTVFLNTLTGILGEYAQAAAMDTFTASKYERHSTDLAMLKGARLVTASETEEGKRWAEAKIKQITGGDPITARFMRRDFFTYQPEFKLVIIGNHKPSLDNVDDAMTRRLNIIPFTYKPSTPDPDLEGKLRDEWPAILRWMIEGCLDWQQNGFLRPNVVSDATKSYFEDQDLLGQWLEEFCERGTNHEDSHKILFSSWSTYAMAAGEESKTGKAFTQMLVNRGFERKKVESARGFRGLRMKPAKAFDDARYLDTWND</sequence>
<proteinExistence type="predicted"/>
<dbReference type="PROSITE" id="PS51206">
    <property type="entry name" value="SF3_HELICASE_1"/>
    <property type="match status" value="1"/>
</dbReference>
<evidence type="ECO:0000256" key="1">
    <source>
        <dbReference type="ARBA" id="ARBA00022741"/>
    </source>
</evidence>
<evidence type="ECO:0000256" key="2">
    <source>
        <dbReference type="ARBA" id="ARBA00022801"/>
    </source>
</evidence>
<name>A0A423HWJ8_9PSED</name>
<keyword evidence="1" id="KW-0547">Nucleotide-binding</keyword>
<dbReference type="Pfam" id="PF08706">
    <property type="entry name" value="D5_N"/>
    <property type="match status" value="1"/>
</dbReference>
<dbReference type="InterPro" id="IPR014818">
    <property type="entry name" value="Phage/plasmid_primase_P4_C"/>
</dbReference>
<keyword evidence="3" id="KW-0067">ATP-binding</keyword>
<accession>A0A423HWJ8</accession>
<dbReference type="NCBIfam" id="NF011296">
    <property type="entry name" value="PRK14709.1"/>
    <property type="match status" value="1"/>
</dbReference>
<organism evidence="6 7">
    <name type="scientific">Pseudomonas brassicacearum</name>
    <dbReference type="NCBI Taxonomy" id="930166"/>
    <lineage>
        <taxon>Bacteria</taxon>
        <taxon>Pseudomonadati</taxon>
        <taxon>Pseudomonadota</taxon>
        <taxon>Gammaproteobacteria</taxon>
        <taxon>Pseudomonadales</taxon>
        <taxon>Pseudomonadaceae</taxon>
        <taxon>Pseudomonas</taxon>
    </lineage>
</organism>
<evidence type="ECO:0000256" key="3">
    <source>
        <dbReference type="ARBA" id="ARBA00022840"/>
    </source>
</evidence>
<dbReference type="InterPro" id="IPR006500">
    <property type="entry name" value="Helicase_put_C_phage/plasmid"/>
</dbReference>
<dbReference type="RefSeq" id="WP_123435434.1">
    <property type="nucleotide sequence ID" value="NZ_MOBK01000010.1"/>
</dbReference>
<dbReference type="PANTHER" id="PTHR35372">
    <property type="entry name" value="ATP BINDING PROTEIN-RELATED"/>
    <property type="match status" value="1"/>
</dbReference>
<protein>
    <recommendedName>
        <fullName evidence="5">SF3 helicase domain-containing protein</fullName>
    </recommendedName>
</protein>
<dbReference type="EMBL" id="MOBK01000010">
    <property type="protein sequence ID" value="RON17563.1"/>
    <property type="molecule type" value="Genomic_DNA"/>
</dbReference>
<dbReference type="InterPro" id="IPR027417">
    <property type="entry name" value="P-loop_NTPase"/>
</dbReference>
<dbReference type="GO" id="GO:0005524">
    <property type="term" value="F:ATP binding"/>
    <property type="evidence" value="ECO:0007669"/>
    <property type="project" value="UniProtKB-KW"/>
</dbReference>
<evidence type="ECO:0000256" key="4">
    <source>
        <dbReference type="SAM" id="MobiDB-lite"/>
    </source>
</evidence>
<dbReference type="InterPro" id="IPR014015">
    <property type="entry name" value="Helicase_SF3_DNA-vir"/>
</dbReference>
<dbReference type="SUPFAM" id="SSF52540">
    <property type="entry name" value="P-loop containing nucleoside triphosphate hydrolases"/>
    <property type="match status" value="1"/>
</dbReference>
<dbReference type="GO" id="GO:0016787">
    <property type="term" value="F:hydrolase activity"/>
    <property type="evidence" value="ECO:0007669"/>
    <property type="project" value="UniProtKB-KW"/>
</dbReference>